<evidence type="ECO:0000259" key="4">
    <source>
        <dbReference type="PROSITE" id="PS50943"/>
    </source>
</evidence>
<name>A0A1B1CM88_RHILE</name>
<evidence type="ECO:0000256" key="3">
    <source>
        <dbReference type="ARBA" id="ARBA00023163"/>
    </source>
</evidence>
<dbReference type="RefSeq" id="WP_065284226.1">
    <property type="nucleotide sequence ID" value="NZ_CP016290.1"/>
</dbReference>
<evidence type="ECO:0000256" key="2">
    <source>
        <dbReference type="ARBA" id="ARBA00023125"/>
    </source>
</evidence>
<dbReference type="InterPro" id="IPR010982">
    <property type="entry name" value="Lambda_DNA-bd_dom_sf"/>
</dbReference>
<dbReference type="SUPFAM" id="SSF47413">
    <property type="entry name" value="lambda repressor-like DNA-binding domains"/>
    <property type="match status" value="1"/>
</dbReference>
<keyword evidence="5" id="KW-0614">Plasmid</keyword>
<geneLocation type="plasmid" evidence="5 6">
    <name>unnamed3</name>
</geneLocation>
<evidence type="ECO:0000313" key="6">
    <source>
        <dbReference type="Proteomes" id="UP000092691"/>
    </source>
</evidence>
<dbReference type="Proteomes" id="UP000092691">
    <property type="component" value="Plasmid unnamed3"/>
</dbReference>
<evidence type="ECO:0000313" key="5">
    <source>
        <dbReference type="EMBL" id="ANP90885.1"/>
    </source>
</evidence>
<dbReference type="PROSITE" id="PS50943">
    <property type="entry name" value="HTH_CROC1"/>
    <property type="match status" value="1"/>
</dbReference>
<dbReference type="PANTHER" id="PTHR36511:SF3">
    <property type="entry name" value="ANTITOXIN HIGA-2"/>
    <property type="match status" value="1"/>
</dbReference>
<organism evidence="5 6">
    <name type="scientific">Rhizobium leguminosarum</name>
    <dbReference type="NCBI Taxonomy" id="384"/>
    <lineage>
        <taxon>Bacteria</taxon>
        <taxon>Pseudomonadati</taxon>
        <taxon>Pseudomonadota</taxon>
        <taxon>Alphaproteobacteria</taxon>
        <taxon>Hyphomicrobiales</taxon>
        <taxon>Rhizobiaceae</taxon>
        <taxon>Rhizobium/Agrobacterium group</taxon>
        <taxon>Rhizobium</taxon>
    </lineage>
</organism>
<dbReference type="OrthoDB" id="9799384at2"/>
<protein>
    <submittedName>
        <fullName evidence="5">Transcriptional regulator</fullName>
    </submittedName>
</protein>
<dbReference type="Pfam" id="PF01381">
    <property type="entry name" value="HTH_3"/>
    <property type="match status" value="1"/>
</dbReference>
<reference evidence="5 6" key="1">
    <citation type="submission" date="2016-06" db="EMBL/GenBank/DDBJ databases">
        <title>Microsymbionts genomes from the relict species Vavilovia formosa.</title>
        <authorList>
            <person name="Chirak E."/>
            <person name="Kimeklis A."/>
            <person name="Andronov E."/>
        </authorList>
    </citation>
    <scope>NUCLEOTIDE SEQUENCE [LARGE SCALE GENOMIC DNA]</scope>
    <source>
        <strain evidence="5 6">Vaf10</strain>
        <plasmid evidence="6">Plasmid unnamed3</plasmid>
    </source>
</reference>
<dbReference type="InterPro" id="IPR052359">
    <property type="entry name" value="HTH-type_reg/antitoxin"/>
</dbReference>
<dbReference type="Gene3D" id="1.10.260.40">
    <property type="entry name" value="lambda repressor-like DNA-binding domains"/>
    <property type="match status" value="1"/>
</dbReference>
<keyword evidence="2" id="KW-0238">DNA-binding</keyword>
<accession>A0A1B1CM88</accession>
<dbReference type="GO" id="GO:0003677">
    <property type="term" value="F:DNA binding"/>
    <property type="evidence" value="ECO:0007669"/>
    <property type="project" value="UniProtKB-KW"/>
</dbReference>
<dbReference type="InterPro" id="IPR001387">
    <property type="entry name" value="Cro/C1-type_HTH"/>
</dbReference>
<evidence type="ECO:0000256" key="1">
    <source>
        <dbReference type="ARBA" id="ARBA00023015"/>
    </source>
</evidence>
<keyword evidence="3" id="KW-0804">Transcription</keyword>
<gene>
    <name evidence="5" type="ORF">BA011_33745</name>
</gene>
<sequence>MTKTYKSEALAAVHEMMEGFYESGAIEKQTMREFDEGCLTTVEPLTPEEIRTIRERESISQPVFARYLNVSKGLVSDWERGVKRPSGPALRLLTVIRNKGLQAIA</sequence>
<dbReference type="AlphaFoldDB" id="A0A1B1CM88"/>
<dbReference type="PANTHER" id="PTHR36511">
    <property type="entry name" value="MERR FAMILY BACTERIAL REGULATORY PROTEIN"/>
    <property type="match status" value="1"/>
</dbReference>
<proteinExistence type="predicted"/>
<dbReference type="CDD" id="cd00093">
    <property type="entry name" value="HTH_XRE"/>
    <property type="match status" value="1"/>
</dbReference>
<feature type="domain" description="HTH cro/C1-type" evidence="4">
    <location>
        <begin position="50"/>
        <end position="93"/>
    </location>
</feature>
<dbReference type="EMBL" id="CP016290">
    <property type="protein sequence ID" value="ANP90885.1"/>
    <property type="molecule type" value="Genomic_DNA"/>
</dbReference>
<keyword evidence="1" id="KW-0805">Transcription regulation</keyword>